<dbReference type="EMBL" id="BARV01017685">
    <property type="protein sequence ID" value="GAI26115.1"/>
    <property type="molecule type" value="Genomic_DNA"/>
</dbReference>
<proteinExistence type="predicted"/>
<evidence type="ECO:0008006" key="2">
    <source>
        <dbReference type="Google" id="ProtNLM"/>
    </source>
</evidence>
<accession>X1NH38</accession>
<dbReference type="Gene3D" id="3.40.50.10320">
    <property type="entry name" value="LmbE-like"/>
    <property type="match status" value="1"/>
</dbReference>
<organism evidence="1">
    <name type="scientific">marine sediment metagenome</name>
    <dbReference type="NCBI Taxonomy" id="412755"/>
    <lineage>
        <taxon>unclassified sequences</taxon>
        <taxon>metagenomes</taxon>
        <taxon>ecological metagenomes</taxon>
    </lineage>
</organism>
<feature type="non-terminal residue" evidence="1">
    <location>
        <position position="89"/>
    </location>
</feature>
<dbReference type="SUPFAM" id="SSF102588">
    <property type="entry name" value="LmbE-like"/>
    <property type="match status" value="1"/>
</dbReference>
<name>X1NH38_9ZZZZ</name>
<comment type="caution">
    <text evidence="1">The sequence shown here is derived from an EMBL/GenBank/DDBJ whole genome shotgun (WGS) entry which is preliminary data.</text>
</comment>
<dbReference type="Pfam" id="PF02585">
    <property type="entry name" value="PIG-L"/>
    <property type="match status" value="1"/>
</dbReference>
<sequence>MQEEIEFVRLVGNERRVGSYLASVSQHWQGKKGRFLMISPHDDDAALGAGLLIQLAKRENVPVYILIVTDGSMGYCSVDEKDSIAEIRR</sequence>
<dbReference type="InterPro" id="IPR003737">
    <property type="entry name" value="GlcNAc_PI_deacetylase-related"/>
</dbReference>
<dbReference type="InterPro" id="IPR024078">
    <property type="entry name" value="LmbE-like_dom_sf"/>
</dbReference>
<reference evidence="1" key="1">
    <citation type="journal article" date="2014" name="Front. Microbiol.">
        <title>High frequency of phylogenetically diverse reductive dehalogenase-homologous genes in deep subseafloor sedimentary metagenomes.</title>
        <authorList>
            <person name="Kawai M."/>
            <person name="Futagami T."/>
            <person name="Toyoda A."/>
            <person name="Takaki Y."/>
            <person name="Nishi S."/>
            <person name="Hori S."/>
            <person name="Arai W."/>
            <person name="Tsubouchi T."/>
            <person name="Morono Y."/>
            <person name="Uchiyama I."/>
            <person name="Ito T."/>
            <person name="Fujiyama A."/>
            <person name="Inagaki F."/>
            <person name="Takami H."/>
        </authorList>
    </citation>
    <scope>NUCLEOTIDE SEQUENCE</scope>
    <source>
        <strain evidence="1">Expedition CK06-06</strain>
    </source>
</reference>
<evidence type="ECO:0000313" key="1">
    <source>
        <dbReference type="EMBL" id="GAI26115.1"/>
    </source>
</evidence>
<protein>
    <recommendedName>
        <fullName evidence="2">PIG-L family deacetylase</fullName>
    </recommendedName>
</protein>
<dbReference type="AlphaFoldDB" id="X1NH38"/>
<gene>
    <name evidence="1" type="ORF">S06H3_30075</name>
</gene>